<dbReference type="Proteomes" id="UP001217089">
    <property type="component" value="Unassembled WGS sequence"/>
</dbReference>
<dbReference type="EMBL" id="JARBDR010000337">
    <property type="protein sequence ID" value="KAJ8314528.1"/>
    <property type="molecule type" value="Genomic_DNA"/>
</dbReference>
<evidence type="ECO:0000256" key="1">
    <source>
        <dbReference type="SAM" id="MobiDB-lite"/>
    </source>
</evidence>
<gene>
    <name evidence="2" type="ORF">KUTeg_006678</name>
</gene>
<feature type="compositionally biased region" description="Polar residues" evidence="1">
    <location>
        <begin position="40"/>
        <end position="51"/>
    </location>
</feature>
<evidence type="ECO:0000313" key="3">
    <source>
        <dbReference type="Proteomes" id="UP001217089"/>
    </source>
</evidence>
<accession>A0ABQ9FB01</accession>
<proteinExistence type="predicted"/>
<feature type="compositionally biased region" description="Acidic residues" evidence="1">
    <location>
        <begin position="9"/>
        <end position="33"/>
    </location>
</feature>
<evidence type="ECO:0000313" key="2">
    <source>
        <dbReference type="EMBL" id="KAJ8314528.1"/>
    </source>
</evidence>
<organism evidence="2 3">
    <name type="scientific">Tegillarca granosa</name>
    <name type="common">Malaysian cockle</name>
    <name type="synonym">Anadara granosa</name>
    <dbReference type="NCBI Taxonomy" id="220873"/>
    <lineage>
        <taxon>Eukaryota</taxon>
        <taxon>Metazoa</taxon>
        <taxon>Spiralia</taxon>
        <taxon>Lophotrochozoa</taxon>
        <taxon>Mollusca</taxon>
        <taxon>Bivalvia</taxon>
        <taxon>Autobranchia</taxon>
        <taxon>Pteriomorphia</taxon>
        <taxon>Arcoida</taxon>
        <taxon>Arcoidea</taxon>
        <taxon>Arcidae</taxon>
        <taxon>Tegillarca</taxon>
    </lineage>
</organism>
<comment type="caution">
    <text evidence="2">The sequence shown here is derived from an EMBL/GenBank/DDBJ whole genome shotgun (WGS) entry which is preliminary data.</text>
</comment>
<protein>
    <submittedName>
        <fullName evidence="2">Uncharacterized protein</fullName>
    </submittedName>
</protein>
<dbReference type="PANTHER" id="PTHR33480:SF1">
    <property type="entry name" value="TYR RECOMBINASE DOMAIN-CONTAINING PROTEIN"/>
    <property type="match status" value="1"/>
</dbReference>
<feature type="region of interest" description="Disordered" evidence="1">
    <location>
        <begin position="1"/>
        <end position="53"/>
    </location>
</feature>
<keyword evidence="3" id="KW-1185">Reference proteome</keyword>
<sequence length="113" mass="13071">MLNSLTDTFTDESLDEIDSYESEENDEEIAEESNIEKTSGKSSNKVSTKATPWSKEEIRAVERRLGKFLQLKKIPGKKDCEEAKLKETALNNRSWQKIKHYIRNRNSKLSSVF</sequence>
<dbReference type="PANTHER" id="PTHR33480">
    <property type="entry name" value="SET DOMAIN-CONTAINING PROTEIN-RELATED"/>
    <property type="match status" value="1"/>
</dbReference>
<name>A0ABQ9FB01_TEGGR</name>
<reference evidence="2 3" key="1">
    <citation type="submission" date="2022-12" db="EMBL/GenBank/DDBJ databases">
        <title>Chromosome-level genome of Tegillarca granosa.</title>
        <authorList>
            <person name="Kim J."/>
        </authorList>
    </citation>
    <scope>NUCLEOTIDE SEQUENCE [LARGE SCALE GENOMIC DNA]</scope>
    <source>
        <strain evidence="2">Teg-2019</strain>
        <tissue evidence="2">Adductor muscle</tissue>
    </source>
</reference>